<dbReference type="InterPro" id="IPR029069">
    <property type="entry name" value="HotDog_dom_sf"/>
</dbReference>
<dbReference type="RefSeq" id="WP_108603982.1">
    <property type="nucleotide sequence ID" value="NZ_CP026604.1"/>
</dbReference>
<dbReference type="Pfam" id="PF20789">
    <property type="entry name" value="4HBT_3C"/>
    <property type="match status" value="1"/>
</dbReference>
<dbReference type="KEGG" id="cate:C2869_16455"/>
<feature type="domain" description="Acyl-CoA thioesterase-like N-terminal HotDog" evidence="1">
    <location>
        <begin position="20"/>
        <end position="105"/>
    </location>
</feature>
<evidence type="ECO:0000259" key="1">
    <source>
        <dbReference type="Pfam" id="PF13622"/>
    </source>
</evidence>
<dbReference type="InterPro" id="IPR042171">
    <property type="entry name" value="Acyl-CoA_hotdog"/>
</dbReference>
<dbReference type="SUPFAM" id="SSF54637">
    <property type="entry name" value="Thioesterase/thiol ester dehydrase-isomerase"/>
    <property type="match status" value="2"/>
</dbReference>
<accession>A0A2S0VUL2</accession>
<dbReference type="Proteomes" id="UP000244441">
    <property type="component" value="Chromosome"/>
</dbReference>
<reference evidence="3 4" key="1">
    <citation type="submission" date="2018-01" db="EMBL/GenBank/DDBJ databases">
        <title>Genome sequence of a Cantenovulum-like bacteria.</title>
        <authorList>
            <person name="Tan W.R."/>
            <person name="Lau N.-S."/>
            <person name="Go F."/>
            <person name="Amirul A.-A.A."/>
        </authorList>
    </citation>
    <scope>NUCLEOTIDE SEQUENCE [LARGE SCALE GENOMIC DNA]</scope>
    <source>
        <strain evidence="3 4">CCB-QB4</strain>
    </source>
</reference>
<dbReference type="OrthoDB" id="7059210at2"/>
<dbReference type="PANTHER" id="PTHR38110">
    <property type="entry name" value="CHROMOSOME 23, WHOLE GENOME SHOTGUN SEQUENCE"/>
    <property type="match status" value="1"/>
</dbReference>
<evidence type="ECO:0000313" key="3">
    <source>
        <dbReference type="EMBL" id="AWB67916.1"/>
    </source>
</evidence>
<proteinExistence type="predicted"/>
<dbReference type="PANTHER" id="PTHR38110:SF1">
    <property type="entry name" value="THIOESTERASE DOMAIN-CONTAINING PROTEIN"/>
    <property type="match status" value="1"/>
</dbReference>
<name>A0A2S0VUL2_9ALTE</name>
<protein>
    <submittedName>
        <fullName evidence="3">Thioesterase family protein</fullName>
    </submittedName>
</protein>
<dbReference type="InterPro" id="IPR049449">
    <property type="entry name" value="TesB_ACOT8-like_N"/>
</dbReference>
<dbReference type="EMBL" id="CP026604">
    <property type="protein sequence ID" value="AWB67916.1"/>
    <property type="molecule type" value="Genomic_DNA"/>
</dbReference>
<gene>
    <name evidence="3" type="ORF">C2869_16455</name>
</gene>
<evidence type="ECO:0000259" key="2">
    <source>
        <dbReference type="Pfam" id="PF20789"/>
    </source>
</evidence>
<keyword evidence="4" id="KW-1185">Reference proteome</keyword>
<dbReference type="InterPro" id="IPR049450">
    <property type="entry name" value="ACOT8-like_C"/>
</dbReference>
<feature type="domain" description="Acyl-CoA thioesterase-like C-terminal" evidence="2">
    <location>
        <begin position="126"/>
        <end position="261"/>
    </location>
</feature>
<dbReference type="Gene3D" id="2.40.160.210">
    <property type="entry name" value="Acyl-CoA thioesterase, double hotdog domain"/>
    <property type="match status" value="1"/>
</dbReference>
<dbReference type="InterPro" id="IPR052389">
    <property type="entry name" value="Sec_Metab_Biosynth-Assoc"/>
</dbReference>
<dbReference type="Pfam" id="PF13622">
    <property type="entry name" value="4HBT_3"/>
    <property type="match status" value="1"/>
</dbReference>
<evidence type="ECO:0000313" key="4">
    <source>
        <dbReference type="Proteomes" id="UP000244441"/>
    </source>
</evidence>
<dbReference type="AlphaFoldDB" id="A0A2S0VUL2"/>
<sequence>MHIDTLFEQVVNDPSTIIVPNNWTQGRTVFGGLSASLLLKAMFQKIKDETRQLRTINIHFTAPLLAEQSFSIVDTLLAQGKNTTSMRCEIIQGDRVCVSCIATFGKTKASKLTMKSELDLKKAPPEKGKFIPQIPMVTPKFLRHVDLAIDEGGLPFLGGSQSHYKGWMRFKQKPEQITTCHVLALIDAWPPAVLQMFKGPIPASTMTWNIEFTHSDLTDLPLDWLNYQVETLQADEGYAHTEAKICATNGELIALSRQCVAIFG</sequence>
<organism evidence="3 4">
    <name type="scientific">Saccharobesus litoralis</name>
    <dbReference type="NCBI Taxonomy" id="2172099"/>
    <lineage>
        <taxon>Bacteria</taxon>
        <taxon>Pseudomonadati</taxon>
        <taxon>Pseudomonadota</taxon>
        <taxon>Gammaproteobacteria</taxon>
        <taxon>Alteromonadales</taxon>
        <taxon>Alteromonadaceae</taxon>
        <taxon>Saccharobesus</taxon>
    </lineage>
</organism>